<sequence>MNLGHNPSNPVNSIPPYPTPIPLPSRDTPSPIPNNLPLQNPSSVPTIPLHDNSDQVNTANHVTNLIKPLSFFTPTSSSAPPPLMRQPSSTLPVTTLQPPLNVQRNIGIPLLQPFPPPTPPSSLTPTSNSAPFHGPLTEEKSAMHLYPFQPLIVTFATPIYHPNIDTGGRICLDILNLPPKGAWQPSLNISTVLTSIGLLLSEPNPDDGLMCEASKEYKYNKQVFDQKARFMTKKYAKFDALESNTRESGTWVNEVPFNLSGQLQIQEPKQDWKDFSCDNDEDNIQAAIIRSKKLCHVFLARIYNWIHKRETC</sequence>
<name>A0ACB9DUC1_CICIN</name>
<reference evidence="2" key="1">
    <citation type="journal article" date="2022" name="Mol. Ecol. Resour.">
        <title>The genomes of chicory, endive, great burdock and yacon provide insights into Asteraceae palaeo-polyploidization history and plant inulin production.</title>
        <authorList>
            <person name="Fan W."/>
            <person name="Wang S."/>
            <person name="Wang H."/>
            <person name="Wang A."/>
            <person name="Jiang F."/>
            <person name="Liu H."/>
            <person name="Zhao H."/>
            <person name="Xu D."/>
            <person name="Zhang Y."/>
        </authorList>
    </citation>
    <scope>NUCLEOTIDE SEQUENCE [LARGE SCALE GENOMIC DNA]</scope>
    <source>
        <strain evidence="2">cv. Punajuju</strain>
    </source>
</reference>
<dbReference type="Proteomes" id="UP001055811">
    <property type="component" value="Linkage Group LG04"/>
</dbReference>
<reference evidence="1 2" key="2">
    <citation type="journal article" date="2022" name="Mol. Ecol. Resour.">
        <title>The genomes of chicory, endive, great burdock and yacon provide insights into Asteraceae paleo-polyploidization history and plant inulin production.</title>
        <authorList>
            <person name="Fan W."/>
            <person name="Wang S."/>
            <person name="Wang H."/>
            <person name="Wang A."/>
            <person name="Jiang F."/>
            <person name="Liu H."/>
            <person name="Zhao H."/>
            <person name="Xu D."/>
            <person name="Zhang Y."/>
        </authorList>
    </citation>
    <scope>NUCLEOTIDE SEQUENCE [LARGE SCALE GENOMIC DNA]</scope>
    <source>
        <strain evidence="2">cv. Punajuju</strain>
        <tissue evidence="1">Leaves</tissue>
    </source>
</reference>
<keyword evidence="2" id="KW-1185">Reference proteome</keyword>
<comment type="caution">
    <text evidence="1">The sequence shown here is derived from an EMBL/GenBank/DDBJ whole genome shotgun (WGS) entry which is preliminary data.</text>
</comment>
<proteinExistence type="predicted"/>
<accession>A0ACB9DUC1</accession>
<evidence type="ECO:0000313" key="1">
    <source>
        <dbReference type="EMBL" id="KAI3750293.1"/>
    </source>
</evidence>
<gene>
    <name evidence="1" type="ORF">L2E82_20927</name>
</gene>
<protein>
    <submittedName>
        <fullName evidence="1">Uncharacterized protein</fullName>
    </submittedName>
</protein>
<evidence type="ECO:0000313" key="2">
    <source>
        <dbReference type="Proteomes" id="UP001055811"/>
    </source>
</evidence>
<organism evidence="1 2">
    <name type="scientific">Cichorium intybus</name>
    <name type="common">Chicory</name>
    <dbReference type="NCBI Taxonomy" id="13427"/>
    <lineage>
        <taxon>Eukaryota</taxon>
        <taxon>Viridiplantae</taxon>
        <taxon>Streptophyta</taxon>
        <taxon>Embryophyta</taxon>
        <taxon>Tracheophyta</taxon>
        <taxon>Spermatophyta</taxon>
        <taxon>Magnoliopsida</taxon>
        <taxon>eudicotyledons</taxon>
        <taxon>Gunneridae</taxon>
        <taxon>Pentapetalae</taxon>
        <taxon>asterids</taxon>
        <taxon>campanulids</taxon>
        <taxon>Asterales</taxon>
        <taxon>Asteraceae</taxon>
        <taxon>Cichorioideae</taxon>
        <taxon>Cichorieae</taxon>
        <taxon>Cichoriinae</taxon>
        <taxon>Cichorium</taxon>
    </lineage>
</organism>
<dbReference type="EMBL" id="CM042012">
    <property type="protein sequence ID" value="KAI3750293.1"/>
    <property type="molecule type" value="Genomic_DNA"/>
</dbReference>